<feature type="coiled-coil region" evidence="1">
    <location>
        <begin position="1237"/>
        <end position="1309"/>
    </location>
</feature>
<feature type="region of interest" description="Disordered" evidence="2">
    <location>
        <begin position="136"/>
        <end position="155"/>
    </location>
</feature>
<sequence length="2932" mass="330526">MSNQYQFGFYENAMKGQLRDYETHSDISCKIGYSDSESEGVASIKDVPYYAYNHNLNNSKNEKLEKPLWKSIYDIEETTKNSFSDYEYKKNENSDSEVESPRFGNTSAEDEEDEEDQEDDRIGKIGEATLMRKANQMDDAEEDEWGKGQTKAANHPQNLYPLMKRDGQIREVPFRKPFGNFFNEGTHIANHLSYNFRKEFENNMYSNLSAFKSAQNKISVDHGDDASRHFLKPKTFKDSNGLFYDFGEEKLDIGFLIKEHEKLIKGRGSAKGANSANAKRARNAAKTVTAGERPNDYPTPGQSLHNPDAAKQKSKQNVTKLKKKHTHQYAVNSADKNSSLSSGNSTSDTYEQDFVGKRNVHFKSDEMGKEDDAQWRSPAGEEEDAEEEEEEESEEVQNTDEVDNEMDQVDNEMDQASDEKEEVSDDMDNGTDYGTDDNTHDNLANQVHTADPPTWKQKREHANARGEKNTWKKLTDEGNDPQEKKTGSTPKRSGDMDHDISGAERKTKPLKGGADEDRLNEHIAKQMNFEWWKVNEKMSSPNDIAKSQEGSENRGRILNRYEIPKDISYYVEIYQKRKEGNNADLRDESKNQRQEGMEESTEEASIDGKTSTSGHISKEDFKVEEMHHKNIEKVSSSSFLSEQMGRVHNAGDSDETGEPTGEVPQNGDVFTQGSSSVYPPSDGIKTVMHNGQMEAGVFEIFNQKKDPYCNQSSTKGNDVPTGVGIAGRGSPCEYFFYDKTEERNLLHTSPEDSLDKKNYSVDGTSPPMDEIYDKINAHFGRSTNSKNYMQIMAEDIQSGNKNIRTNLEESKGSQNGPFLELERKEKIDIFLNYLKCIDGHSLNKAFQYFVEKENDDSVRKQLEMCLMGKEREGTANKGTVSEAQGSTLLVTNQNTQTVRASLKNEQVQTNSKGGNMEDNFMQTDIKDVNTKLYVKNEMINKKTSVDSIFFRSLSRDGKSTPKSGAYNGEEVAQFEGKQAKWEKKDPPHDAHNLVDDNINRDEYNDLKKINELKEKILEKIKTCYDNMSENNDEAAAILMLQDRKEHNPLGSSKGMNKSSNGYTERGNNSSAKGKKKKRSKGILTMETFESMKSFEKEMNLLKSHNERLRRRIEKLYAEKERLKSDYLKMEKIKESQDSLFLATEKHIEKLHDQLDDLSRRNQNMKGDLKKKSIQIIALESQIDLDDAPGKNNRGDNPIEEFEQQTVCTTRGDMTKNKEHFLDLNRQLENSKGQIKDKKIIKEQINQLQDQLHTLKDDIKMIESLKMENEKLKKLLSRKNSNLNEYEKNINKLEKNIGMLNDRNFDLRRENTNLCADVMALSRCDEATIDPLDAAQKGTRSGGEEAQNGQAITDRENKIKDLEAHVDTLKQQIFDLKEEIFDLKEKNVQLKKSAMVRSSGDIRTVQTEAEKIYVDKINLLKGKLEESKTKINMLNGLLKTSNSQTTQLNKKVRTILRENKAWQKKYEKCLTYLESLKVKYDEEVLKIQRRKSPLVLGALKEASKSPLRSGESWLKGASGQDALNADGSIQQNGLKSLEGEIYPTEVAPREEEKKGEIQLVNSADTNGSSPGRMDSHIRVSLSNKYEEKEDENEGKFYKISKLNGAESYRKIFFPFGEQSNASFNLVHNENKDVRINDIFEIDNITRDIHRMFSDNEESMNGKGGNRFYSTESGRQHYAEKVKKAEDNGPTEGALKSIEKMYVANRIKQMNEDIHKYIVQRKEKVDYLHDGNLVHQENAQNKGNTQGDRLEGHTKLALKGKDDFNDVTQVDYSTTDQMYYPYGMPQLAQKNVRDDTISFSDTHVVSSTEESYALNNHLRSGNEKNICQRGGFTEASDHLVLKNEKNLRSVFRYKINGEEEDVQIGNSIGRDHPQSQHGTASRISTTQQSGIKELSHSKCGRQLVDDIYTKADENKLLTLGRDNTLLYENESTNNHLNALRYNPYEHKNVSGGTTSDGSRWDIPREDRMNDPNGNDVPTSEPNGKDANAKKKKSEAWIIDLKNNEVFPYRKLENTLLTDEETDVNSEGGPKSGQNKAPRNGPAGPKGAKKKEKAAKHTQREEKKYGGNNRMRKNTNVRTFPPDEKCTKGQFAKKAKSKEKLHLLVNNISKLVKNKIKEELKNNNISKDILNFEITKIKKKANGSKDSLNNKRQDTTIILSSDSMSLSSETLNGTFETEDGCQKSGKWQNGNAASSTSGQGTHMHASTNSAGSSMDINLGRVDMKSTREMCEARRTNAPDSTNASRQTNHKQSASELFAHEKNSPLVGKEAYLYDDVLSTNFMLNDISLNNATCFDPNFIGIEQTLPSELALANMEGEALHLNKLPSSYLDNMNLYHHADRNKTFHLGHNSYMEVKQSISGNHGAFACKPLDCNHANAEKKINMNHVPINGDLNMRMGMIPNGLESQIAAHAQYGVNNRVENVNTRWDVNTISGDYQGMESALVGSMYSPAHNYTNGDNTMFQVEKLNSSYLFDINSLRPEANPPFYDHAFLNYNQLDRSGVTAGNHECTLDSNVGIPNFCNEGKSTVGANPNGLQDGDPNSKHLPPNNCNKAVSNSQAQRGDEPCEGNDTNDTKDRNEANDTKNTNESGKIKEHLPENQKGGLKNARRSKSVDVKKVGVRNRLTNDTLSEKPKMKTQILNYSGNKKNGLRDMSTYADKVLEDMKSLIPSNVSSIVEKSPKGGKGSGSVNELVATKCKSNGETNQRKNLNMGDEYKVGILGKENDKLKCHPGGGIIKGSSANTNLGGTTRTSDLSYTSQDTLPSFRTKERERENSLGKYNMEDNGHMRGINKSNDAQRNDYFLEGVNNEDVLLGKHYSRDTAKKKNIISLEEKNSDEHAKLNAHLGSNMGDITFADIGDVPLNAFGLDNMLKGMHLNNYPNKGSNVLGNALIPSASFAENGLMYKNGREETHQFQSETRKSLSSFREALKKQGILG</sequence>
<feature type="compositionally biased region" description="Low complexity" evidence="2">
    <location>
        <begin position="2033"/>
        <end position="2043"/>
    </location>
</feature>
<feature type="compositionally biased region" description="Polar residues" evidence="2">
    <location>
        <begin position="2234"/>
        <end position="2251"/>
    </location>
</feature>
<accession>W7ADT4</accession>
<organism evidence="3 4">
    <name type="scientific">Plasmodium inui San Antonio 1</name>
    <dbReference type="NCBI Taxonomy" id="1237626"/>
    <lineage>
        <taxon>Eukaryota</taxon>
        <taxon>Sar</taxon>
        <taxon>Alveolata</taxon>
        <taxon>Apicomplexa</taxon>
        <taxon>Aconoidasida</taxon>
        <taxon>Haemosporida</taxon>
        <taxon>Plasmodiidae</taxon>
        <taxon>Plasmodium</taxon>
        <taxon>Plasmodium (Plasmodium)</taxon>
    </lineage>
</organism>
<dbReference type="VEuPathDB" id="PlasmoDB:C922_02379"/>
<gene>
    <name evidence="3" type="ORF">C922_02379</name>
</gene>
<feature type="region of interest" description="Disordered" evidence="2">
    <location>
        <begin position="1943"/>
        <end position="1990"/>
    </location>
</feature>
<feature type="region of interest" description="Disordered" evidence="2">
    <location>
        <begin position="86"/>
        <end position="129"/>
    </location>
</feature>
<evidence type="ECO:0000256" key="2">
    <source>
        <dbReference type="SAM" id="MobiDB-lite"/>
    </source>
</evidence>
<feature type="compositionally biased region" description="Polar residues" evidence="2">
    <location>
        <begin position="1969"/>
        <end position="1979"/>
    </location>
</feature>
<dbReference type="GeneID" id="20037653"/>
<name>W7ADT4_9APIC</name>
<feature type="compositionally biased region" description="Polar residues" evidence="2">
    <location>
        <begin position="1873"/>
        <end position="1888"/>
    </location>
</feature>
<feature type="region of interest" description="Disordered" evidence="2">
    <location>
        <begin position="266"/>
        <end position="517"/>
    </location>
</feature>
<evidence type="ECO:0000313" key="4">
    <source>
        <dbReference type="Proteomes" id="UP000030640"/>
    </source>
</evidence>
<keyword evidence="4" id="KW-1185">Reference proteome</keyword>
<dbReference type="RefSeq" id="XP_008816200.1">
    <property type="nucleotide sequence ID" value="XM_008817978.1"/>
</dbReference>
<feature type="region of interest" description="Disordered" evidence="2">
    <location>
        <begin position="1334"/>
        <end position="1353"/>
    </location>
</feature>
<feature type="compositionally biased region" description="Polar residues" evidence="2">
    <location>
        <begin position="668"/>
        <end position="678"/>
    </location>
</feature>
<feature type="coiled-coil region" evidence="1">
    <location>
        <begin position="1091"/>
        <end position="1174"/>
    </location>
</feature>
<feature type="compositionally biased region" description="Acidic residues" evidence="2">
    <location>
        <begin position="380"/>
        <end position="429"/>
    </location>
</feature>
<proteinExistence type="predicted"/>
<feature type="region of interest" description="Disordered" evidence="2">
    <location>
        <begin position="2735"/>
        <end position="2789"/>
    </location>
</feature>
<feature type="region of interest" description="Disordered" evidence="2">
    <location>
        <begin position="581"/>
        <end position="615"/>
    </location>
</feature>
<feature type="compositionally biased region" description="Low complexity" evidence="2">
    <location>
        <begin position="1050"/>
        <end position="1071"/>
    </location>
</feature>
<feature type="compositionally biased region" description="Polar residues" evidence="2">
    <location>
        <begin position="2544"/>
        <end position="2556"/>
    </location>
</feature>
<dbReference type="EMBL" id="KI965467">
    <property type="protein sequence ID" value="EUD67229.1"/>
    <property type="molecule type" value="Genomic_DNA"/>
</dbReference>
<feature type="compositionally biased region" description="Basic and acidic residues" evidence="2">
    <location>
        <begin position="362"/>
        <end position="374"/>
    </location>
</feature>
<feature type="compositionally biased region" description="Acidic residues" evidence="2">
    <location>
        <begin position="108"/>
        <end position="119"/>
    </location>
</feature>
<feature type="region of interest" description="Disordered" evidence="2">
    <location>
        <begin position="2227"/>
        <end position="2257"/>
    </location>
</feature>
<protein>
    <submittedName>
        <fullName evidence="3">Uncharacterized protein</fullName>
    </submittedName>
</protein>
<dbReference type="OrthoDB" id="387139at2759"/>
<feature type="region of interest" description="Disordered" evidence="2">
    <location>
        <begin position="1046"/>
        <end position="1080"/>
    </location>
</feature>
<feature type="region of interest" description="Disordered" evidence="2">
    <location>
        <begin position="647"/>
        <end position="683"/>
    </location>
</feature>
<dbReference type="Proteomes" id="UP000030640">
    <property type="component" value="Unassembled WGS sequence"/>
</dbReference>
<feature type="region of interest" description="Disordered" evidence="2">
    <location>
        <begin position="2171"/>
        <end position="2212"/>
    </location>
</feature>
<keyword evidence="1" id="KW-0175">Coiled coil</keyword>
<feature type="region of interest" description="Disordered" evidence="2">
    <location>
        <begin position="2015"/>
        <end position="2090"/>
    </location>
</feature>
<feature type="compositionally biased region" description="Basic and acidic residues" evidence="2">
    <location>
        <begin position="2568"/>
        <end position="2578"/>
    </location>
</feature>
<reference evidence="3 4" key="1">
    <citation type="submission" date="2013-02" db="EMBL/GenBank/DDBJ databases">
        <title>The Genome Sequence of Plasmodium inui San Antonio 1.</title>
        <authorList>
            <consortium name="The Broad Institute Genome Sequencing Platform"/>
            <consortium name="The Broad Institute Genome Sequencing Center for Infectious Disease"/>
            <person name="Neafsey D."/>
            <person name="Cheeseman I."/>
            <person name="Volkman S."/>
            <person name="Adams J."/>
            <person name="Walker B."/>
            <person name="Young S.K."/>
            <person name="Zeng Q."/>
            <person name="Gargeya S."/>
            <person name="Fitzgerald M."/>
            <person name="Haas B."/>
            <person name="Abouelleil A."/>
            <person name="Alvarado L."/>
            <person name="Arachchi H.M."/>
            <person name="Berlin A.M."/>
            <person name="Chapman S.B."/>
            <person name="Dewar J."/>
            <person name="Goldberg J."/>
            <person name="Griggs A."/>
            <person name="Gujja S."/>
            <person name="Hansen M."/>
            <person name="Howarth C."/>
            <person name="Imamovic A."/>
            <person name="Larimer J."/>
            <person name="McCowan C."/>
            <person name="Murphy C."/>
            <person name="Neiman D."/>
            <person name="Pearson M."/>
            <person name="Priest M."/>
            <person name="Roberts A."/>
            <person name="Saif S."/>
            <person name="Shea T."/>
            <person name="Sisk P."/>
            <person name="Sykes S."/>
            <person name="Wortman J."/>
            <person name="Nusbaum C."/>
            <person name="Birren B."/>
        </authorList>
    </citation>
    <scope>NUCLEOTIDE SEQUENCE [LARGE SCALE GENOMIC DNA]</scope>
    <source>
        <strain evidence="3 4">San Antonio 1</strain>
    </source>
</reference>
<feature type="compositionally biased region" description="Low complexity" evidence="2">
    <location>
        <begin position="332"/>
        <end position="347"/>
    </location>
</feature>
<feature type="compositionally biased region" description="Polar residues" evidence="2">
    <location>
        <begin position="2182"/>
        <end position="2212"/>
    </location>
</feature>
<feature type="compositionally biased region" description="Basic residues" evidence="2">
    <location>
        <begin position="2044"/>
        <end position="2054"/>
    </location>
</feature>
<evidence type="ECO:0000256" key="1">
    <source>
        <dbReference type="SAM" id="Coils"/>
    </source>
</evidence>
<feature type="compositionally biased region" description="Basic and acidic residues" evidence="2">
    <location>
        <begin position="460"/>
        <end position="517"/>
    </location>
</feature>
<feature type="compositionally biased region" description="Polar residues" evidence="2">
    <location>
        <begin position="2735"/>
        <end position="2760"/>
    </location>
</feature>
<feature type="compositionally biased region" description="Basic and acidic residues" evidence="2">
    <location>
        <begin position="581"/>
        <end position="596"/>
    </location>
</feature>
<feature type="region of interest" description="Disordered" evidence="2">
    <location>
        <begin position="2524"/>
        <end position="2607"/>
    </location>
</feature>
<evidence type="ECO:0000313" key="3">
    <source>
        <dbReference type="EMBL" id="EUD67229.1"/>
    </source>
</evidence>
<feature type="region of interest" description="Disordered" evidence="2">
    <location>
        <begin position="1866"/>
        <end position="1892"/>
    </location>
</feature>
<feature type="compositionally biased region" description="Low complexity" evidence="2">
    <location>
        <begin position="266"/>
        <end position="278"/>
    </location>
</feature>
<feature type="compositionally biased region" description="Basic and acidic residues" evidence="2">
    <location>
        <begin position="2762"/>
        <end position="2782"/>
    </location>
</feature>
<feature type="compositionally biased region" description="Basic and acidic residues" evidence="2">
    <location>
        <begin position="1956"/>
        <end position="1967"/>
    </location>
</feature>